<feature type="transmembrane region" description="Helical" evidence="1">
    <location>
        <begin position="43"/>
        <end position="63"/>
    </location>
</feature>
<evidence type="ECO:0000313" key="2">
    <source>
        <dbReference type="EMBL" id="KKL85168.1"/>
    </source>
</evidence>
<sequence length="81" mass="8996">MKRESSWGVIGLIALVGVCCFGPILALSVGAGVLAALVGHWPYALTGFIVVLMGLIFFIYLRVKVQRKKRRLRYENQEQSS</sequence>
<protein>
    <submittedName>
        <fullName evidence="2">Uncharacterized protein</fullName>
    </submittedName>
</protein>
<dbReference type="Gene3D" id="1.10.287.910">
    <property type="entry name" value="bacterial mercury transporter, merf"/>
    <property type="match status" value="1"/>
</dbReference>
<reference evidence="2" key="1">
    <citation type="journal article" date="2015" name="Nature">
        <title>Complex archaea that bridge the gap between prokaryotes and eukaryotes.</title>
        <authorList>
            <person name="Spang A."/>
            <person name="Saw J.H."/>
            <person name="Jorgensen S.L."/>
            <person name="Zaremba-Niedzwiedzka K."/>
            <person name="Martijn J."/>
            <person name="Lind A.E."/>
            <person name="van Eijk R."/>
            <person name="Schleper C."/>
            <person name="Guy L."/>
            <person name="Ettema T.J."/>
        </authorList>
    </citation>
    <scope>NUCLEOTIDE SEQUENCE</scope>
</reference>
<comment type="caution">
    <text evidence="2">The sequence shown here is derived from an EMBL/GenBank/DDBJ whole genome shotgun (WGS) entry which is preliminary data.</text>
</comment>
<keyword evidence="1" id="KW-0472">Membrane</keyword>
<organism evidence="2">
    <name type="scientific">marine sediment metagenome</name>
    <dbReference type="NCBI Taxonomy" id="412755"/>
    <lineage>
        <taxon>unclassified sequences</taxon>
        <taxon>metagenomes</taxon>
        <taxon>ecological metagenomes</taxon>
    </lineage>
</organism>
<gene>
    <name evidence="2" type="ORF">LCGC14_1957440</name>
</gene>
<dbReference type="EMBL" id="LAZR01021483">
    <property type="protein sequence ID" value="KKL85168.1"/>
    <property type="molecule type" value="Genomic_DNA"/>
</dbReference>
<accession>A0A0F9FFU0</accession>
<name>A0A0F9FFU0_9ZZZZ</name>
<feature type="transmembrane region" description="Helical" evidence="1">
    <location>
        <begin position="12"/>
        <end position="37"/>
    </location>
</feature>
<proteinExistence type="predicted"/>
<keyword evidence="1" id="KW-1133">Transmembrane helix</keyword>
<evidence type="ECO:0000256" key="1">
    <source>
        <dbReference type="SAM" id="Phobius"/>
    </source>
</evidence>
<dbReference type="AlphaFoldDB" id="A0A0F9FFU0"/>
<keyword evidence="1" id="KW-0812">Transmembrane</keyword>